<protein>
    <submittedName>
        <fullName evidence="2">Uncharacterized protein</fullName>
    </submittedName>
</protein>
<evidence type="ECO:0000313" key="9">
    <source>
        <dbReference type="Proteomes" id="UP000476176"/>
    </source>
</evidence>
<evidence type="ECO:0000256" key="1">
    <source>
        <dbReference type="SAM" id="MobiDB-lite"/>
    </source>
</evidence>
<reference evidence="8 9" key="1">
    <citation type="submission" date="2018-09" db="EMBL/GenBank/DDBJ databases">
        <title>Genomic investigation of the strawberry pathogen Phytophthora fragariae indicates pathogenicity is determined by transcriptional variation in three key races.</title>
        <authorList>
            <person name="Adams T.M."/>
            <person name="Armitage A.D."/>
            <person name="Sobczyk M.K."/>
            <person name="Bates H.J."/>
            <person name="Dunwell J.M."/>
            <person name="Nellist C.F."/>
            <person name="Harrison R.J."/>
        </authorList>
    </citation>
    <scope>NUCLEOTIDE SEQUENCE [LARGE SCALE GENOMIC DNA]</scope>
    <source>
        <strain evidence="5 7">BC-1</strain>
        <strain evidence="4 9">BC-23</strain>
        <strain evidence="3 6">NOV-27</strain>
        <strain evidence="2 8">SCRP245</strain>
    </source>
</reference>
<accession>A0A6A3JDH2</accession>
<sequence>MDRKPKLKSLGLNGTNPTAAPVSAAEDNDAMADGQYGEQHQ</sequence>
<keyword evidence="6" id="KW-1185">Reference proteome</keyword>
<dbReference type="AlphaFoldDB" id="A0A6A3JDH2"/>
<organism evidence="2 8">
    <name type="scientific">Phytophthora fragariae</name>
    <dbReference type="NCBI Taxonomy" id="53985"/>
    <lineage>
        <taxon>Eukaryota</taxon>
        <taxon>Sar</taxon>
        <taxon>Stramenopiles</taxon>
        <taxon>Oomycota</taxon>
        <taxon>Peronosporomycetes</taxon>
        <taxon>Peronosporales</taxon>
        <taxon>Peronosporaceae</taxon>
        <taxon>Phytophthora</taxon>
    </lineage>
</organism>
<evidence type="ECO:0000313" key="4">
    <source>
        <dbReference type="EMBL" id="KAE9247252.1"/>
    </source>
</evidence>
<feature type="region of interest" description="Disordered" evidence="1">
    <location>
        <begin position="1"/>
        <end position="41"/>
    </location>
</feature>
<dbReference type="EMBL" id="QXGC01000152">
    <property type="protein sequence ID" value="KAE9247252.1"/>
    <property type="molecule type" value="Genomic_DNA"/>
</dbReference>
<evidence type="ECO:0000313" key="2">
    <source>
        <dbReference type="EMBL" id="KAE8989633.1"/>
    </source>
</evidence>
<evidence type="ECO:0000313" key="8">
    <source>
        <dbReference type="Proteomes" id="UP000460718"/>
    </source>
</evidence>
<evidence type="ECO:0000313" key="7">
    <source>
        <dbReference type="Proteomes" id="UP000440367"/>
    </source>
</evidence>
<dbReference type="EMBL" id="QXGD01000199">
    <property type="protein sequence ID" value="KAE9248192.1"/>
    <property type="molecule type" value="Genomic_DNA"/>
</dbReference>
<name>A0A6A3JDH2_9STRA</name>
<dbReference type="Proteomes" id="UP000460718">
    <property type="component" value="Unassembled WGS sequence"/>
</dbReference>
<comment type="caution">
    <text evidence="2">The sequence shown here is derived from an EMBL/GenBank/DDBJ whole genome shotgun (WGS) entry which is preliminary data.</text>
</comment>
<dbReference type="EMBL" id="QXFW01001516">
    <property type="protein sequence ID" value="KAE8989633.1"/>
    <property type="molecule type" value="Genomic_DNA"/>
</dbReference>
<dbReference type="EMBL" id="QXGB01000182">
    <property type="protein sequence ID" value="KAE9226053.1"/>
    <property type="molecule type" value="Genomic_DNA"/>
</dbReference>
<dbReference type="Proteomes" id="UP000476176">
    <property type="component" value="Unassembled WGS sequence"/>
</dbReference>
<proteinExistence type="predicted"/>
<gene>
    <name evidence="5" type="ORF">PF002_g5914</name>
    <name evidence="4" type="ORF">PF004_g4417</name>
    <name evidence="3" type="ORF">PF005_g5283</name>
    <name evidence="2" type="ORF">PF011_g18682</name>
</gene>
<evidence type="ECO:0000313" key="5">
    <source>
        <dbReference type="EMBL" id="KAE9248192.1"/>
    </source>
</evidence>
<evidence type="ECO:0000313" key="3">
    <source>
        <dbReference type="EMBL" id="KAE9226053.1"/>
    </source>
</evidence>
<dbReference type="Proteomes" id="UP000440367">
    <property type="component" value="Unassembled WGS sequence"/>
</dbReference>
<dbReference type="Proteomes" id="UP000433483">
    <property type="component" value="Unassembled WGS sequence"/>
</dbReference>
<evidence type="ECO:0000313" key="6">
    <source>
        <dbReference type="Proteomes" id="UP000433483"/>
    </source>
</evidence>